<dbReference type="InterPro" id="IPR000032">
    <property type="entry name" value="HPr-like"/>
</dbReference>
<dbReference type="CDD" id="cd00367">
    <property type="entry name" value="PTS-HPr_like"/>
    <property type="match status" value="1"/>
</dbReference>
<dbReference type="PANTHER" id="PTHR33705">
    <property type="entry name" value="PHOSPHOCARRIER PROTEIN HPR"/>
    <property type="match status" value="1"/>
</dbReference>
<dbReference type="PANTHER" id="PTHR33705:SF2">
    <property type="entry name" value="PHOSPHOCARRIER PROTEIN NPR"/>
    <property type="match status" value="1"/>
</dbReference>
<dbReference type="InterPro" id="IPR035895">
    <property type="entry name" value="HPr-like_sf"/>
</dbReference>
<name>A0A6P1TH92_9FIRM</name>
<feature type="domain" description="HPr" evidence="4">
    <location>
        <begin position="1"/>
        <end position="85"/>
    </location>
</feature>
<evidence type="ECO:0000256" key="3">
    <source>
        <dbReference type="ARBA" id="ARBA00022683"/>
    </source>
</evidence>
<dbReference type="NCBIfam" id="TIGR01003">
    <property type="entry name" value="PTS_HPr_family"/>
    <property type="match status" value="1"/>
</dbReference>
<evidence type="ECO:0000313" key="6">
    <source>
        <dbReference type="Proteomes" id="UP000464314"/>
    </source>
</evidence>
<keyword evidence="6" id="KW-1185">Reference proteome</keyword>
<dbReference type="Pfam" id="PF00381">
    <property type="entry name" value="PTS-HPr"/>
    <property type="match status" value="1"/>
</dbReference>
<sequence length="85" mass="9374">MKEFDYTIKDELGIHARPAGMLVKEAGKFTSNITIIKGDKTADIKRLFALMGLGVKNGDTVTVKMDGTDEEAAYDSLKKFFEANL</sequence>
<accession>A0A6P1TH92</accession>
<dbReference type="EMBL" id="CP048000">
    <property type="protein sequence ID" value="QHQ59401.1"/>
    <property type="molecule type" value="Genomic_DNA"/>
</dbReference>
<dbReference type="AlphaFoldDB" id="A0A6P1TH92"/>
<dbReference type="Proteomes" id="UP000464314">
    <property type="component" value="Chromosome"/>
</dbReference>
<keyword evidence="2" id="KW-0963">Cytoplasm</keyword>
<dbReference type="GO" id="GO:0005737">
    <property type="term" value="C:cytoplasm"/>
    <property type="evidence" value="ECO:0007669"/>
    <property type="project" value="UniProtKB-SubCell"/>
</dbReference>
<evidence type="ECO:0000313" key="5">
    <source>
        <dbReference type="EMBL" id="QHQ59401.1"/>
    </source>
</evidence>
<organism evidence="5 6">
    <name type="scientific">Anaerocolumna sedimenticola</name>
    <dbReference type="NCBI Taxonomy" id="2696063"/>
    <lineage>
        <taxon>Bacteria</taxon>
        <taxon>Bacillati</taxon>
        <taxon>Bacillota</taxon>
        <taxon>Clostridia</taxon>
        <taxon>Lachnospirales</taxon>
        <taxon>Lachnospiraceae</taxon>
        <taxon>Anaerocolumna</taxon>
    </lineage>
</organism>
<dbReference type="InterPro" id="IPR050399">
    <property type="entry name" value="HPr"/>
</dbReference>
<comment type="subcellular location">
    <subcellularLocation>
        <location evidence="1">Cytoplasm</location>
    </subcellularLocation>
</comment>
<gene>
    <name evidence="5" type="ORF">Ana3638_00130</name>
</gene>
<evidence type="ECO:0000259" key="4">
    <source>
        <dbReference type="PROSITE" id="PS51350"/>
    </source>
</evidence>
<dbReference type="PRINTS" id="PR00107">
    <property type="entry name" value="PHOSPHOCPHPR"/>
</dbReference>
<dbReference type="PROSITE" id="PS51350">
    <property type="entry name" value="PTS_HPR_DOM"/>
    <property type="match status" value="1"/>
</dbReference>
<dbReference type="Gene3D" id="3.30.1340.10">
    <property type="entry name" value="HPr-like"/>
    <property type="match status" value="1"/>
</dbReference>
<keyword evidence="3" id="KW-0598">Phosphotransferase system</keyword>
<protein>
    <submittedName>
        <fullName evidence="5">HPr family phosphocarrier protein</fullName>
    </submittedName>
</protein>
<evidence type="ECO:0000256" key="1">
    <source>
        <dbReference type="ARBA" id="ARBA00004496"/>
    </source>
</evidence>
<dbReference type="KEGG" id="anr:Ana3638_00130"/>
<proteinExistence type="predicted"/>
<dbReference type="GO" id="GO:0009401">
    <property type="term" value="P:phosphoenolpyruvate-dependent sugar phosphotransferase system"/>
    <property type="evidence" value="ECO:0007669"/>
    <property type="project" value="UniProtKB-KW"/>
</dbReference>
<dbReference type="RefSeq" id="WP_161835957.1">
    <property type="nucleotide sequence ID" value="NZ_CP048000.1"/>
</dbReference>
<dbReference type="SUPFAM" id="SSF55594">
    <property type="entry name" value="HPr-like"/>
    <property type="match status" value="1"/>
</dbReference>
<evidence type="ECO:0000256" key="2">
    <source>
        <dbReference type="ARBA" id="ARBA00022490"/>
    </source>
</evidence>
<reference evidence="5 6" key="1">
    <citation type="submission" date="2020-01" db="EMBL/GenBank/DDBJ databases">
        <title>Genome analysis of Anaerocolumna sp. CBA3638.</title>
        <authorList>
            <person name="Kim J."/>
            <person name="Roh S.W."/>
        </authorList>
    </citation>
    <scope>NUCLEOTIDE SEQUENCE [LARGE SCALE GENOMIC DNA]</scope>
    <source>
        <strain evidence="5 6">CBA3638</strain>
    </source>
</reference>